<evidence type="ECO:0000313" key="1">
    <source>
        <dbReference type="EMBL" id="CDS43544.1"/>
    </source>
</evidence>
<keyword evidence="2" id="KW-1185">Reference proteome</keyword>
<sequence>MEVSYELVHGSQLGPFLKLQSFWKPILFVAYDALTSRFTGTSLFRLYATHCSLNMHSTAYKKIRRKQILPAQVFFPHFLHVAT</sequence>
<reference evidence="1" key="2">
    <citation type="submission" date="2015-11" db="EMBL/GenBank/DDBJ databases">
        <authorList>
            <person name="Zhang Y."/>
            <person name="Guo Z."/>
        </authorList>
    </citation>
    <scope>NUCLEOTIDE SEQUENCE</scope>
</reference>
<dbReference type="AlphaFoldDB" id="A0A068YN56"/>
<protein>
    <submittedName>
        <fullName evidence="1">Expressed protein</fullName>
    </submittedName>
</protein>
<dbReference type="Proteomes" id="UP000017246">
    <property type="component" value="Unassembled WGS sequence"/>
</dbReference>
<accession>A0A068YN56</accession>
<dbReference type="EMBL" id="LN902848">
    <property type="protein sequence ID" value="CDS43544.1"/>
    <property type="molecule type" value="Genomic_DNA"/>
</dbReference>
<reference evidence="1" key="1">
    <citation type="journal article" date="2013" name="Nature">
        <title>The genomes of four tapeworm species reveal adaptations to parasitism.</title>
        <authorList>
            <person name="Tsai I.J."/>
            <person name="Zarowiecki M."/>
            <person name="Holroyd N."/>
            <person name="Garciarrubio A."/>
            <person name="Sanchez-Flores A."/>
            <person name="Brooks K.L."/>
            <person name="Tracey A."/>
            <person name="Bobes R.J."/>
            <person name="Fragoso G."/>
            <person name="Sciutto E."/>
            <person name="Aslett M."/>
            <person name="Beasley H."/>
            <person name="Bennett H.M."/>
            <person name="Cai J."/>
            <person name="Camicia F."/>
            <person name="Clark R."/>
            <person name="Cucher M."/>
            <person name="De Silva N."/>
            <person name="Day T.A."/>
            <person name="Deplazes P."/>
            <person name="Estrada K."/>
            <person name="Fernandez C."/>
            <person name="Holland P.W."/>
            <person name="Hou J."/>
            <person name="Hu S."/>
            <person name="Huckvale T."/>
            <person name="Hung S.S."/>
            <person name="Kamenetzky L."/>
            <person name="Keane J.A."/>
            <person name="Kiss F."/>
            <person name="Koziol U."/>
            <person name="Lambert O."/>
            <person name="Liu K."/>
            <person name="Luo X."/>
            <person name="Luo Y."/>
            <person name="Macchiaroli N."/>
            <person name="Nichol S."/>
            <person name="Paps J."/>
            <person name="Parkinson J."/>
            <person name="Pouchkina-Stantcheva N."/>
            <person name="Riddiford N."/>
            <person name="Rosenzvit M."/>
            <person name="Salinas G."/>
            <person name="Wasmuth J.D."/>
            <person name="Zamanian M."/>
            <person name="Zheng Y."/>
            <person name="Cai X."/>
            <person name="Soberon X."/>
            <person name="Olson P.D."/>
            <person name="Laclette J.P."/>
            <person name="Brehm K."/>
            <person name="Berriman M."/>
            <person name="Garciarrubio A."/>
            <person name="Bobes R.J."/>
            <person name="Fragoso G."/>
            <person name="Sanchez-Flores A."/>
            <person name="Estrada K."/>
            <person name="Cevallos M.A."/>
            <person name="Morett E."/>
            <person name="Gonzalez V."/>
            <person name="Portillo T."/>
            <person name="Ochoa-Leyva A."/>
            <person name="Jose M.V."/>
            <person name="Sciutto E."/>
            <person name="Landa A."/>
            <person name="Jimenez L."/>
            <person name="Valdes V."/>
            <person name="Carrero J.C."/>
            <person name="Larralde C."/>
            <person name="Morales-Montor J."/>
            <person name="Limon-Lason J."/>
            <person name="Soberon X."/>
            <person name="Laclette J.P."/>
        </authorList>
    </citation>
    <scope>NUCLEOTIDE SEQUENCE [LARGE SCALE GENOMIC DNA]</scope>
</reference>
<name>A0A068YN56_ECHMU</name>
<evidence type="ECO:0000313" key="2">
    <source>
        <dbReference type="Proteomes" id="UP000017246"/>
    </source>
</evidence>
<gene>
    <name evidence="1" type="ORF">EmuJ_001130700</name>
</gene>
<organism evidence="1 2">
    <name type="scientific">Echinococcus multilocularis</name>
    <name type="common">Fox tapeworm</name>
    <dbReference type="NCBI Taxonomy" id="6211"/>
    <lineage>
        <taxon>Eukaryota</taxon>
        <taxon>Metazoa</taxon>
        <taxon>Spiralia</taxon>
        <taxon>Lophotrochozoa</taxon>
        <taxon>Platyhelminthes</taxon>
        <taxon>Cestoda</taxon>
        <taxon>Eucestoda</taxon>
        <taxon>Cyclophyllidea</taxon>
        <taxon>Taeniidae</taxon>
        <taxon>Echinococcus</taxon>
    </lineage>
</organism>
<proteinExistence type="predicted"/>